<dbReference type="OrthoDB" id="5427664at2759"/>
<proteinExistence type="predicted"/>
<evidence type="ECO:0000256" key="1">
    <source>
        <dbReference type="SAM" id="MobiDB-lite"/>
    </source>
</evidence>
<protein>
    <submittedName>
        <fullName evidence="3">Uncharacterized protein</fullName>
    </submittedName>
</protein>
<dbReference type="PANTHER" id="PTHR37577">
    <property type="entry name" value="INTEGRAL MEMBRANE PROTEIN"/>
    <property type="match status" value="1"/>
</dbReference>
<dbReference type="AlphaFoldDB" id="A0A9P4LVZ0"/>
<feature type="region of interest" description="Disordered" evidence="1">
    <location>
        <begin position="467"/>
        <end position="490"/>
    </location>
</feature>
<feature type="compositionally biased region" description="Polar residues" evidence="1">
    <location>
        <begin position="376"/>
        <end position="390"/>
    </location>
</feature>
<feature type="transmembrane region" description="Helical" evidence="2">
    <location>
        <begin position="165"/>
        <end position="184"/>
    </location>
</feature>
<keyword evidence="2" id="KW-0812">Transmembrane</keyword>
<dbReference type="InterPro" id="IPR053018">
    <property type="entry name" value="Elsinochrome_Biosynth-Asso"/>
</dbReference>
<feature type="transmembrane region" description="Helical" evidence="2">
    <location>
        <begin position="50"/>
        <end position="70"/>
    </location>
</feature>
<dbReference type="Proteomes" id="UP000799776">
    <property type="component" value="Unassembled WGS sequence"/>
</dbReference>
<feature type="compositionally biased region" description="Polar residues" evidence="1">
    <location>
        <begin position="476"/>
        <end position="488"/>
    </location>
</feature>
<feature type="transmembrane region" description="Helical" evidence="2">
    <location>
        <begin position="132"/>
        <end position="153"/>
    </location>
</feature>
<gene>
    <name evidence="3" type="ORF">K490DRAFT_56555</name>
</gene>
<comment type="caution">
    <text evidence="3">The sequence shown here is derived from an EMBL/GenBank/DDBJ whole genome shotgun (WGS) entry which is preliminary data.</text>
</comment>
<name>A0A9P4LVZ0_9PEZI</name>
<dbReference type="PANTHER" id="PTHR37577:SF1">
    <property type="entry name" value="INTEGRAL MEMBRANE PROTEIN"/>
    <property type="match status" value="1"/>
</dbReference>
<evidence type="ECO:0000256" key="2">
    <source>
        <dbReference type="SAM" id="Phobius"/>
    </source>
</evidence>
<sequence>MAMSMSNDTLVLESGSRYQAGSIKASDPDNSRKTAISPVEIDADIMGPRVLAAFIATAIITCGASLVGYFSDSLSEDDLGPVDKLVIDRYKRWKTSTSVSSKDSDLHTPPDRRIDVIAQEQRALRTDAITRFVLALSDQQLVTGLAILIAALVKRCSITTYSFTIAFALAWFSSVTHLATLVILQKYFIAHPVSLGMLLNYPPGVPLQCVFTQYPSISDDEHEYLDFFDISTTIWVLASLVYEYYDRIQVLCRDPHKLWTHPSSAGEKLAAFVGCCGFSHIGTNADAIDRILLDQVFENSHMDRTHSMGFIPILRVISINLSTPSLCGNSLRRNSLLSSTTCEVDGPSIIAGDGTCQASPNVEAGDAQSHRDHDTLASSGSIAPSRTTPDIESAENEELDVSKKFEDLVPDLNRYFYSDVQTIQRLNSPISEADKRLLDVRIDLIWNILCRKYKDEKAGDQSQIANARVPVDLRSDSGSTPPLATPSNELPHGVELIAVPTTASPTTL</sequence>
<organism evidence="3 4">
    <name type="scientific">Saccharata proteae CBS 121410</name>
    <dbReference type="NCBI Taxonomy" id="1314787"/>
    <lineage>
        <taxon>Eukaryota</taxon>
        <taxon>Fungi</taxon>
        <taxon>Dikarya</taxon>
        <taxon>Ascomycota</taxon>
        <taxon>Pezizomycotina</taxon>
        <taxon>Dothideomycetes</taxon>
        <taxon>Dothideomycetes incertae sedis</taxon>
        <taxon>Botryosphaeriales</taxon>
        <taxon>Saccharataceae</taxon>
        <taxon>Saccharata</taxon>
    </lineage>
</organism>
<dbReference type="EMBL" id="ML978718">
    <property type="protein sequence ID" value="KAF2087990.1"/>
    <property type="molecule type" value="Genomic_DNA"/>
</dbReference>
<keyword evidence="4" id="KW-1185">Reference proteome</keyword>
<keyword evidence="2" id="KW-0472">Membrane</keyword>
<accession>A0A9P4LVZ0</accession>
<reference evidence="3" key="1">
    <citation type="journal article" date="2020" name="Stud. Mycol.">
        <title>101 Dothideomycetes genomes: a test case for predicting lifestyles and emergence of pathogens.</title>
        <authorList>
            <person name="Haridas S."/>
            <person name="Albert R."/>
            <person name="Binder M."/>
            <person name="Bloem J."/>
            <person name="Labutti K."/>
            <person name="Salamov A."/>
            <person name="Andreopoulos B."/>
            <person name="Baker S."/>
            <person name="Barry K."/>
            <person name="Bills G."/>
            <person name="Bluhm B."/>
            <person name="Cannon C."/>
            <person name="Castanera R."/>
            <person name="Culley D."/>
            <person name="Daum C."/>
            <person name="Ezra D."/>
            <person name="Gonzalez J."/>
            <person name="Henrissat B."/>
            <person name="Kuo A."/>
            <person name="Liang C."/>
            <person name="Lipzen A."/>
            <person name="Lutzoni F."/>
            <person name="Magnuson J."/>
            <person name="Mondo S."/>
            <person name="Nolan M."/>
            <person name="Ohm R."/>
            <person name="Pangilinan J."/>
            <person name="Park H.-J."/>
            <person name="Ramirez L."/>
            <person name="Alfaro M."/>
            <person name="Sun H."/>
            <person name="Tritt A."/>
            <person name="Yoshinaga Y."/>
            <person name="Zwiers L.-H."/>
            <person name="Turgeon B."/>
            <person name="Goodwin S."/>
            <person name="Spatafora J."/>
            <person name="Crous P."/>
            <person name="Grigoriev I."/>
        </authorList>
    </citation>
    <scope>NUCLEOTIDE SEQUENCE</scope>
    <source>
        <strain evidence="3">CBS 121410</strain>
    </source>
</reference>
<evidence type="ECO:0000313" key="3">
    <source>
        <dbReference type="EMBL" id="KAF2087990.1"/>
    </source>
</evidence>
<keyword evidence="2" id="KW-1133">Transmembrane helix</keyword>
<feature type="region of interest" description="Disordered" evidence="1">
    <location>
        <begin position="355"/>
        <end position="399"/>
    </location>
</feature>
<evidence type="ECO:0000313" key="4">
    <source>
        <dbReference type="Proteomes" id="UP000799776"/>
    </source>
</evidence>